<name>A0A426Z7P4_ENSVE</name>
<evidence type="ECO:0000313" key="2">
    <source>
        <dbReference type="Proteomes" id="UP000287651"/>
    </source>
</evidence>
<comment type="caution">
    <text evidence="1">The sequence shown here is derived from an EMBL/GenBank/DDBJ whole genome shotgun (WGS) entry which is preliminary data.</text>
</comment>
<sequence>MRTYELIKNKDDPEADIKYNRRASRKDEAFPAQKQGQRVVSLDVFRGLTVAVRQPSIPPVPPRTVATVVDSITPAVGEPRKYEGKHSVLANNLSFDS</sequence>
<evidence type="ECO:0000313" key="1">
    <source>
        <dbReference type="EMBL" id="RRT59992.1"/>
    </source>
</evidence>
<dbReference type="AlphaFoldDB" id="A0A426Z7P4"/>
<proteinExistence type="predicted"/>
<protein>
    <submittedName>
        <fullName evidence="1">Uncharacterized protein</fullName>
    </submittedName>
</protein>
<gene>
    <name evidence="1" type="ORF">B296_00034315</name>
</gene>
<dbReference type="Proteomes" id="UP000287651">
    <property type="component" value="Unassembled WGS sequence"/>
</dbReference>
<reference evidence="1 2" key="1">
    <citation type="journal article" date="2014" name="Agronomy (Basel)">
        <title>A Draft Genome Sequence for Ensete ventricosum, the Drought-Tolerant Tree Against Hunger.</title>
        <authorList>
            <person name="Harrison J."/>
            <person name="Moore K.A."/>
            <person name="Paszkiewicz K."/>
            <person name="Jones T."/>
            <person name="Grant M."/>
            <person name="Ambacheew D."/>
            <person name="Muzemil S."/>
            <person name="Studholme D.J."/>
        </authorList>
    </citation>
    <scope>NUCLEOTIDE SEQUENCE [LARGE SCALE GENOMIC DNA]</scope>
</reference>
<dbReference type="EMBL" id="AMZH03007977">
    <property type="protein sequence ID" value="RRT59992.1"/>
    <property type="molecule type" value="Genomic_DNA"/>
</dbReference>
<accession>A0A426Z7P4</accession>
<organism evidence="1 2">
    <name type="scientific">Ensete ventricosum</name>
    <name type="common">Abyssinian banana</name>
    <name type="synonym">Musa ensete</name>
    <dbReference type="NCBI Taxonomy" id="4639"/>
    <lineage>
        <taxon>Eukaryota</taxon>
        <taxon>Viridiplantae</taxon>
        <taxon>Streptophyta</taxon>
        <taxon>Embryophyta</taxon>
        <taxon>Tracheophyta</taxon>
        <taxon>Spermatophyta</taxon>
        <taxon>Magnoliopsida</taxon>
        <taxon>Liliopsida</taxon>
        <taxon>Zingiberales</taxon>
        <taxon>Musaceae</taxon>
        <taxon>Ensete</taxon>
    </lineage>
</organism>